<gene>
    <name evidence="14" type="ORF">H0235_008003</name>
</gene>
<evidence type="ECO:0000259" key="13">
    <source>
        <dbReference type="Pfam" id="PF16113"/>
    </source>
</evidence>
<evidence type="ECO:0000256" key="9">
    <source>
        <dbReference type="ARBA" id="ARBA00023128"/>
    </source>
</evidence>
<comment type="function">
    <text evidence="10">Hydrolyzes 3-hydroxyisobutyryl-CoA (HIBYL-CoA), a saline catabolite. Has high activity toward isobutyryl-CoA. Could be an isobutyryl-CoA dehydrogenase that functions in valine catabolism. Also hydrolyzes 3-hydroxypropanoyl-CoA.</text>
</comment>
<evidence type="ECO:0000256" key="4">
    <source>
        <dbReference type="ARBA" id="ARBA00005254"/>
    </source>
</evidence>
<dbReference type="CDD" id="cd06558">
    <property type="entry name" value="crotonase-like"/>
    <property type="match status" value="1"/>
</dbReference>
<proteinExistence type="inferred from homology"/>
<dbReference type="FunFam" id="3.90.226.10:FF:000026">
    <property type="entry name" value="3-hydroxyisobutyryl-CoA hydrolase, mitochondrial"/>
    <property type="match status" value="1"/>
</dbReference>
<evidence type="ECO:0000256" key="1">
    <source>
        <dbReference type="ARBA" id="ARBA00001709"/>
    </source>
</evidence>
<keyword evidence="15" id="KW-1185">Reference proteome</keyword>
<evidence type="ECO:0000256" key="2">
    <source>
        <dbReference type="ARBA" id="ARBA00004173"/>
    </source>
</evidence>
<dbReference type="Pfam" id="PF16113">
    <property type="entry name" value="ECH_2"/>
    <property type="match status" value="1"/>
</dbReference>
<feature type="compositionally biased region" description="Pro residues" evidence="12">
    <location>
        <begin position="68"/>
        <end position="91"/>
    </location>
</feature>
<comment type="caution">
    <text evidence="14">The sequence shown here is derived from an EMBL/GenBank/DDBJ whole genome shotgun (WGS) entry which is preliminary data.</text>
</comment>
<accession>A0A834P2C9</accession>
<dbReference type="PANTHER" id="PTHR43176:SF3">
    <property type="entry name" value="3-HYDROXYISOBUTYRYL-COA HYDROLASE, MITOCHONDRIAL"/>
    <property type="match status" value="1"/>
</dbReference>
<name>A0A834P2C9_VESPE</name>
<dbReference type="Gene3D" id="3.90.226.10">
    <property type="entry name" value="2-enoyl-CoA Hydratase, Chain A, domain 1"/>
    <property type="match status" value="1"/>
</dbReference>
<evidence type="ECO:0000256" key="10">
    <source>
        <dbReference type="ARBA" id="ARBA00024871"/>
    </source>
</evidence>
<keyword evidence="8" id="KW-0378">Hydrolase</keyword>
<comment type="subcellular location">
    <subcellularLocation>
        <location evidence="2">Mitochondrion</location>
    </subcellularLocation>
</comment>
<evidence type="ECO:0000313" key="15">
    <source>
        <dbReference type="Proteomes" id="UP000600918"/>
    </source>
</evidence>
<protein>
    <recommendedName>
        <fullName evidence="6">3-hydroxyisobutyryl-CoA hydrolase, mitochondrial</fullName>
        <ecNumber evidence="5">3.1.2.4</ecNumber>
    </recommendedName>
    <alternativeName>
        <fullName evidence="11">3-hydroxyisobutyryl-coenzyme A hydrolase</fullName>
    </alternativeName>
</protein>
<dbReference type="PANTHER" id="PTHR43176">
    <property type="entry name" value="3-HYDROXYISOBUTYRYL-COA HYDROLASE-RELATED"/>
    <property type="match status" value="1"/>
</dbReference>
<evidence type="ECO:0000256" key="3">
    <source>
        <dbReference type="ARBA" id="ARBA00005109"/>
    </source>
</evidence>
<comment type="catalytic activity">
    <reaction evidence="1">
        <text>3-hydroxy-2-methylpropanoyl-CoA + H2O = 3-hydroxy-2-methylpropanoate + CoA + H(+)</text>
        <dbReference type="Rhea" id="RHEA:20888"/>
        <dbReference type="ChEBI" id="CHEBI:11805"/>
        <dbReference type="ChEBI" id="CHEBI:15377"/>
        <dbReference type="ChEBI" id="CHEBI:15378"/>
        <dbReference type="ChEBI" id="CHEBI:57287"/>
        <dbReference type="ChEBI" id="CHEBI:57340"/>
        <dbReference type="EC" id="3.1.2.4"/>
    </reaction>
</comment>
<dbReference type="EC" id="3.1.2.4" evidence="5"/>
<dbReference type="GO" id="GO:0005739">
    <property type="term" value="C:mitochondrion"/>
    <property type="evidence" value="ECO:0007669"/>
    <property type="project" value="UniProtKB-SubCell"/>
</dbReference>
<feature type="region of interest" description="Disordered" evidence="12">
    <location>
        <begin position="59"/>
        <end position="93"/>
    </location>
</feature>
<organism evidence="14 15">
    <name type="scientific">Vespula pensylvanica</name>
    <name type="common">Western yellow jacket</name>
    <name type="synonym">Wasp</name>
    <dbReference type="NCBI Taxonomy" id="30213"/>
    <lineage>
        <taxon>Eukaryota</taxon>
        <taxon>Metazoa</taxon>
        <taxon>Ecdysozoa</taxon>
        <taxon>Arthropoda</taxon>
        <taxon>Hexapoda</taxon>
        <taxon>Insecta</taxon>
        <taxon>Pterygota</taxon>
        <taxon>Neoptera</taxon>
        <taxon>Endopterygota</taxon>
        <taxon>Hymenoptera</taxon>
        <taxon>Apocrita</taxon>
        <taxon>Aculeata</taxon>
        <taxon>Vespoidea</taxon>
        <taxon>Vespidae</taxon>
        <taxon>Vespinae</taxon>
        <taxon>Vespula</taxon>
    </lineage>
</organism>
<reference evidence="14" key="1">
    <citation type="journal article" date="2020" name="G3 (Bethesda)">
        <title>High-Quality Assemblies for Three Invasive Social Wasps from the &lt;i&gt;Vespula&lt;/i&gt; Genus.</title>
        <authorList>
            <person name="Harrop T.W.R."/>
            <person name="Guhlin J."/>
            <person name="McLaughlin G.M."/>
            <person name="Permina E."/>
            <person name="Stockwell P."/>
            <person name="Gilligan J."/>
            <person name="Le Lec M.F."/>
            <person name="Gruber M.A.M."/>
            <person name="Quinn O."/>
            <person name="Lovegrove M."/>
            <person name="Duncan E.J."/>
            <person name="Remnant E.J."/>
            <person name="Van Eeckhoven J."/>
            <person name="Graham B."/>
            <person name="Knapp R.A."/>
            <person name="Langford K.W."/>
            <person name="Kronenberg Z."/>
            <person name="Press M.O."/>
            <person name="Eacker S.M."/>
            <person name="Wilson-Rankin E.E."/>
            <person name="Purcell J."/>
            <person name="Lester P.J."/>
            <person name="Dearden P.K."/>
        </authorList>
    </citation>
    <scope>NUCLEOTIDE SEQUENCE</scope>
    <source>
        <strain evidence="14">Volc-1</strain>
    </source>
</reference>
<dbReference type="NCBIfam" id="NF004127">
    <property type="entry name" value="PRK05617.1"/>
    <property type="match status" value="1"/>
</dbReference>
<evidence type="ECO:0000256" key="12">
    <source>
        <dbReference type="SAM" id="MobiDB-lite"/>
    </source>
</evidence>
<dbReference type="AlphaFoldDB" id="A0A834P2C9"/>
<dbReference type="GO" id="GO:0003860">
    <property type="term" value="F:3-hydroxyisobutyryl-CoA hydrolase activity"/>
    <property type="evidence" value="ECO:0007669"/>
    <property type="project" value="UniProtKB-EC"/>
</dbReference>
<dbReference type="InterPro" id="IPR029045">
    <property type="entry name" value="ClpP/crotonase-like_dom_sf"/>
</dbReference>
<dbReference type="EMBL" id="JACSDY010000006">
    <property type="protein sequence ID" value="KAF7425565.1"/>
    <property type="molecule type" value="Genomic_DNA"/>
</dbReference>
<evidence type="ECO:0000256" key="8">
    <source>
        <dbReference type="ARBA" id="ARBA00022801"/>
    </source>
</evidence>
<sequence length="484" mass="54429">MVIIIEILVEYDQLLIFNNISYLKQFRNSTSKFNHINYGIFTTCNRVRQLLVRDNTGKNQILDLNTPNPKPVILPDQEPPSQSPEGPPKPPITIEIPGPIIEPVLPKIHPDSKPPIEIPAPNENIGKNKLMNTSTNNDEVLFQDVRDKGIITLNRPQALNALNLPMVQKIYPILKKWESTKKLVIIEGIGNKAFCAGGDVKAIVTVLNKPNGSSLGENFFRDEYKLNYLIGTYEKPYIAMIHGITMGGGAGLSVHGKYRIATEKTLFAMPETAIGLFPDVGGSYFLSRLKGNLGLYLGLTGHRLQGIDVLHAGIATHYIPSERLQDLKDDLLKLNTNDIEGVLNKYQFQHLMNEFSLSPYIHKIEKCFSSSSVEEIINKLNEDGSEWAKKIVQTLLKMSPTSLKVTKQCIEKGSKLTLEECLKMEYRLTCACLQKNSDFHEGVTALLITKHQNPVWNPKSLNEVTDEYIDQLFKKLPDEKELQL</sequence>
<evidence type="ECO:0000256" key="11">
    <source>
        <dbReference type="ARBA" id="ARBA00031181"/>
    </source>
</evidence>
<dbReference type="InterPro" id="IPR045004">
    <property type="entry name" value="ECH_dom"/>
</dbReference>
<feature type="domain" description="Enoyl-CoA hydratase/isomerase" evidence="13">
    <location>
        <begin position="149"/>
        <end position="473"/>
    </location>
</feature>
<evidence type="ECO:0000256" key="6">
    <source>
        <dbReference type="ARBA" id="ARBA00016714"/>
    </source>
</evidence>
<dbReference type="GO" id="GO:0006574">
    <property type="term" value="P:L-valine catabolic process"/>
    <property type="evidence" value="ECO:0007669"/>
    <property type="project" value="UniProtKB-UniPathway"/>
</dbReference>
<evidence type="ECO:0000256" key="7">
    <source>
        <dbReference type="ARBA" id="ARBA00022456"/>
    </source>
</evidence>
<evidence type="ECO:0000256" key="5">
    <source>
        <dbReference type="ARBA" id="ARBA00011915"/>
    </source>
</evidence>
<dbReference type="InterPro" id="IPR032259">
    <property type="entry name" value="HIBYL-CoA-H"/>
</dbReference>
<dbReference type="UniPathway" id="UPA00362"/>
<keyword evidence="7" id="KW-0101">Branched-chain amino acid catabolism</keyword>
<comment type="pathway">
    <text evidence="3">Amino-acid degradation; L-valine degradation.</text>
</comment>
<dbReference type="SUPFAM" id="SSF52096">
    <property type="entry name" value="ClpP/crotonase"/>
    <property type="match status" value="1"/>
</dbReference>
<comment type="similarity">
    <text evidence="4">Belongs to the enoyl-CoA hydratase/isomerase family.</text>
</comment>
<dbReference type="Proteomes" id="UP000600918">
    <property type="component" value="Unassembled WGS sequence"/>
</dbReference>
<evidence type="ECO:0000313" key="14">
    <source>
        <dbReference type="EMBL" id="KAF7425565.1"/>
    </source>
</evidence>
<keyword evidence="9" id="KW-0496">Mitochondrion</keyword>